<dbReference type="Gene3D" id="1.20.1250.20">
    <property type="entry name" value="MFS general substrate transporter like domains"/>
    <property type="match status" value="1"/>
</dbReference>
<evidence type="ECO:0000256" key="4">
    <source>
        <dbReference type="ARBA" id="ARBA00022989"/>
    </source>
</evidence>
<name>A0ABT2K2W4_9ACTN</name>
<dbReference type="Pfam" id="PF07690">
    <property type="entry name" value="MFS_1"/>
    <property type="match status" value="1"/>
</dbReference>
<dbReference type="EMBL" id="JAJAGO010000021">
    <property type="protein sequence ID" value="MCT2594509.1"/>
    <property type="molecule type" value="Genomic_DNA"/>
</dbReference>
<evidence type="ECO:0000313" key="7">
    <source>
        <dbReference type="EMBL" id="MCT2594509.1"/>
    </source>
</evidence>
<feature type="transmembrane region" description="Helical" evidence="6">
    <location>
        <begin position="278"/>
        <end position="298"/>
    </location>
</feature>
<evidence type="ECO:0000256" key="6">
    <source>
        <dbReference type="SAM" id="Phobius"/>
    </source>
</evidence>
<evidence type="ECO:0000256" key="2">
    <source>
        <dbReference type="ARBA" id="ARBA00022475"/>
    </source>
</evidence>
<keyword evidence="2" id="KW-1003">Cell membrane</keyword>
<feature type="transmembrane region" description="Helical" evidence="6">
    <location>
        <begin position="20"/>
        <end position="39"/>
    </location>
</feature>
<dbReference type="PANTHER" id="PTHR23513:SF11">
    <property type="entry name" value="STAPHYLOFERRIN A TRANSPORTER"/>
    <property type="match status" value="1"/>
</dbReference>
<feature type="transmembrane region" description="Helical" evidence="6">
    <location>
        <begin position="45"/>
        <end position="68"/>
    </location>
</feature>
<feature type="transmembrane region" description="Helical" evidence="6">
    <location>
        <begin position="304"/>
        <end position="323"/>
    </location>
</feature>
<comment type="caution">
    <text evidence="7">The sequence shown here is derived from an EMBL/GenBank/DDBJ whole genome shotgun (WGS) entry which is preliminary data.</text>
</comment>
<keyword evidence="5 6" id="KW-0472">Membrane</keyword>
<evidence type="ECO:0000256" key="1">
    <source>
        <dbReference type="ARBA" id="ARBA00004651"/>
    </source>
</evidence>
<dbReference type="CDD" id="cd06173">
    <property type="entry name" value="MFS_MefA_like"/>
    <property type="match status" value="1"/>
</dbReference>
<dbReference type="InterPro" id="IPR036259">
    <property type="entry name" value="MFS_trans_sf"/>
</dbReference>
<keyword evidence="4 6" id="KW-1133">Transmembrane helix</keyword>
<evidence type="ECO:0000313" key="8">
    <source>
        <dbReference type="Proteomes" id="UP001156389"/>
    </source>
</evidence>
<dbReference type="InterPro" id="IPR011701">
    <property type="entry name" value="MFS"/>
</dbReference>
<comment type="subcellular location">
    <subcellularLocation>
        <location evidence="1">Cell membrane</location>
        <topology evidence="1">Multi-pass membrane protein</topology>
    </subcellularLocation>
</comment>
<dbReference type="SUPFAM" id="SSF103473">
    <property type="entry name" value="MFS general substrate transporter"/>
    <property type="match status" value="1"/>
</dbReference>
<evidence type="ECO:0000256" key="5">
    <source>
        <dbReference type="ARBA" id="ARBA00023136"/>
    </source>
</evidence>
<dbReference type="PANTHER" id="PTHR23513">
    <property type="entry name" value="INTEGRAL MEMBRANE EFFLUX PROTEIN-RELATED"/>
    <property type="match status" value="1"/>
</dbReference>
<keyword evidence="3 6" id="KW-0812">Transmembrane</keyword>
<reference evidence="7 8" key="1">
    <citation type="submission" date="2021-10" db="EMBL/GenBank/DDBJ databases">
        <title>Streptomyces gossypii sp. nov., isolated from soil collected from cotton field.</title>
        <authorList>
            <person name="Ge X."/>
            <person name="Chen X."/>
            <person name="Liu W."/>
        </authorList>
    </citation>
    <scope>NUCLEOTIDE SEQUENCE [LARGE SCALE GENOMIC DNA]</scope>
    <source>
        <strain evidence="7 8">N2-109</strain>
    </source>
</reference>
<protein>
    <submittedName>
        <fullName evidence="7">MFS transporter</fullName>
    </submittedName>
</protein>
<feature type="transmembrane region" description="Helical" evidence="6">
    <location>
        <begin position="368"/>
        <end position="388"/>
    </location>
</feature>
<feature type="transmembrane region" description="Helical" evidence="6">
    <location>
        <begin position="142"/>
        <end position="164"/>
    </location>
</feature>
<organism evidence="7 8">
    <name type="scientific">Streptomyces gossypii</name>
    <dbReference type="NCBI Taxonomy" id="2883101"/>
    <lineage>
        <taxon>Bacteria</taxon>
        <taxon>Bacillati</taxon>
        <taxon>Actinomycetota</taxon>
        <taxon>Actinomycetes</taxon>
        <taxon>Kitasatosporales</taxon>
        <taxon>Streptomycetaceae</taxon>
        <taxon>Streptomyces</taxon>
    </lineage>
</organism>
<feature type="transmembrane region" description="Helical" evidence="6">
    <location>
        <begin position="170"/>
        <end position="188"/>
    </location>
</feature>
<dbReference type="RefSeq" id="WP_260221844.1">
    <property type="nucleotide sequence ID" value="NZ_JAJAGO010000021.1"/>
</dbReference>
<feature type="transmembrane region" description="Helical" evidence="6">
    <location>
        <begin position="221"/>
        <end position="244"/>
    </location>
</feature>
<feature type="transmembrane region" description="Helical" evidence="6">
    <location>
        <begin position="250"/>
        <end position="271"/>
    </location>
</feature>
<evidence type="ECO:0000256" key="3">
    <source>
        <dbReference type="ARBA" id="ARBA00022692"/>
    </source>
</evidence>
<proteinExistence type="predicted"/>
<sequence length="412" mass="42271">MPPSPLRDHNFRLLFAGRSLALLGEAVIPVALAIAVLRVTDSPSALALVLACAMVPKLLLLPVGGVVADRLNARTVMLASALVRSAAQLFVGVQLLSGEPSLALIAGAEVVSGIAAAFAMPSVTPLVTGTIEEGTRQQANSLLGAAGSVARLGGPGLGGLLIWAVGPGGAFLLDGLVLALSALFFTLLKVRHVQLPKRSFRADLTEGWSEVRSRDWYWSSLIVHAVWNFTASVMMVLGPAIAIRELGGEGVWITVLQAGAVGLLLGSLLAGRVQPRRPVLAANLGGTLFALPLALLAASASAPLLIGGYALAMVGLGFLNPVWQTAVQSSIPLSAQARVTSYDWLLSLGAMPLGYALAPVAAEAWGTGVPLVACAVLVGASCLATAAVPGVRHFTLPPADVRGEKRAEETVG</sequence>
<gene>
    <name evidence="7" type="ORF">LHJ74_32155</name>
</gene>
<accession>A0ABT2K2W4</accession>
<feature type="transmembrane region" description="Helical" evidence="6">
    <location>
        <begin position="344"/>
        <end position="362"/>
    </location>
</feature>
<keyword evidence="8" id="KW-1185">Reference proteome</keyword>
<dbReference type="Proteomes" id="UP001156389">
    <property type="component" value="Unassembled WGS sequence"/>
</dbReference>